<dbReference type="EMBL" id="CAJNYV010003249">
    <property type="protein sequence ID" value="CAF3546512.1"/>
    <property type="molecule type" value="Genomic_DNA"/>
</dbReference>
<name>A0A818JTY8_9BILA</name>
<dbReference type="AlphaFoldDB" id="A0A818JTY8"/>
<dbReference type="EMBL" id="CAJOBS010003162">
    <property type="protein sequence ID" value="CAF4847567.1"/>
    <property type="molecule type" value="Genomic_DNA"/>
</dbReference>
<evidence type="ECO:0000313" key="1">
    <source>
        <dbReference type="EMBL" id="CAF3546512.1"/>
    </source>
</evidence>
<protein>
    <submittedName>
        <fullName evidence="1">Uncharacterized protein</fullName>
    </submittedName>
</protein>
<gene>
    <name evidence="1" type="ORF">KIK155_LOCUS18215</name>
    <name evidence="2" type="ORF">TOA249_LOCUS26610</name>
</gene>
<organism evidence="1 3">
    <name type="scientific">Rotaria socialis</name>
    <dbReference type="NCBI Taxonomy" id="392032"/>
    <lineage>
        <taxon>Eukaryota</taxon>
        <taxon>Metazoa</taxon>
        <taxon>Spiralia</taxon>
        <taxon>Gnathifera</taxon>
        <taxon>Rotifera</taxon>
        <taxon>Eurotatoria</taxon>
        <taxon>Bdelloidea</taxon>
        <taxon>Philodinida</taxon>
        <taxon>Philodinidae</taxon>
        <taxon>Rotaria</taxon>
    </lineage>
</organism>
<dbReference type="Proteomes" id="UP000663865">
    <property type="component" value="Unassembled WGS sequence"/>
</dbReference>
<evidence type="ECO:0000313" key="3">
    <source>
        <dbReference type="Proteomes" id="UP000663865"/>
    </source>
</evidence>
<dbReference type="Proteomes" id="UP000663838">
    <property type="component" value="Unassembled WGS sequence"/>
</dbReference>
<evidence type="ECO:0000313" key="2">
    <source>
        <dbReference type="EMBL" id="CAF4847567.1"/>
    </source>
</evidence>
<comment type="caution">
    <text evidence="1">The sequence shown here is derived from an EMBL/GenBank/DDBJ whole genome shotgun (WGS) entry which is preliminary data.</text>
</comment>
<reference evidence="1" key="1">
    <citation type="submission" date="2021-02" db="EMBL/GenBank/DDBJ databases">
        <authorList>
            <person name="Nowell W R."/>
        </authorList>
    </citation>
    <scope>NUCLEOTIDE SEQUENCE</scope>
</reference>
<sequence length="288" mass="33830">MAELLNAPETNILFREKIKNYLSLDDNENEIVDNLLKNGRQSLTKYEDDIVSEIYKKAMNGYDNELIFLLKKYFEKEWKMEYGKMCPWFLCFLEQYKNGENATIYECVLNRTANYGNRYMKDTPVLSIVLQLLFEYIDDDCLCKTNVFENLWFTVTNNGLRSIEQYSKYIGKEALQEQLRIPSALFQALCEYYRENVFSSLKNKSMSRENLHELVLNNVAEHGWCTDLKAIKDKFSPRTYKILLESLHSFHQTQNPSEKTASEEKPGNGDVTNVFLNVSSFQYLKLVM</sequence>
<accession>A0A818JTY8</accession>
<proteinExistence type="predicted"/>